<feature type="region of interest" description="Disordered" evidence="1">
    <location>
        <begin position="97"/>
        <end position="127"/>
    </location>
</feature>
<dbReference type="EMBL" id="SMLL01000004">
    <property type="protein sequence ID" value="TFY99900.1"/>
    <property type="molecule type" value="Genomic_DNA"/>
</dbReference>
<dbReference type="Proteomes" id="UP000297564">
    <property type="component" value="Unassembled WGS sequence"/>
</dbReference>
<feature type="compositionally biased region" description="Low complexity" evidence="1">
    <location>
        <begin position="28"/>
        <end position="41"/>
    </location>
</feature>
<evidence type="ECO:0000313" key="4">
    <source>
        <dbReference type="Proteomes" id="UP000297564"/>
    </source>
</evidence>
<comment type="caution">
    <text evidence="3">The sequence shown here is derived from an EMBL/GenBank/DDBJ whole genome shotgun (WGS) entry which is preliminary data.</text>
</comment>
<feature type="chain" id="PRO_5021395550" description="DUF4142 domain-containing protein" evidence="2">
    <location>
        <begin position="24"/>
        <end position="211"/>
    </location>
</feature>
<keyword evidence="4" id="KW-1185">Reference proteome</keyword>
<organism evidence="3 4">
    <name type="scientific">Ramlibacter rhizophilus</name>
    <dbReference type="NCBI Taxonomy" id="1781167"/>
    <lineage>
        <taxon>Bacteria</taxon>
        <taxon>Pseudomonadati</taxon>
        <taxon>Pseudomonadota</taxon>
        <taxon>Betaproteobacteria</taxon>
        <taxon>Burkholderiales</taxon>
        <taxon>Comamonadaceae</taxon>
        <taxon>Ramlibacter</taxon>
    </lineage>
</organism>
<dbReference type="AlphaFoldDB" id="A0A4Z0BM64"/>
<dbReference type="OrthoDB" id="9404695at2"/>
<feature type="region of interest" description="Disordered" evidence="1">
    <location>
        <begin position="28"/>
        <end position="49"/>
    </location>
</feature>
<sequence>MRKHLITSACTAALMATSAAALAQGSSSTPAASAASPAATAGDTSGQAMEKLRAAAQHLRESVQAMAQKQPGPDRDRAIDQAHDALLETQRAMVALPPDMRGSGRMPDIEASPPSQRRGTASVSDADYQRSVTQLMRAADSLRQSVQQMAQQPAGERRNRAMEQARQALWDTQQAMVAAYDPGSASRAMGAQGANASAAAAGGQRMRPDRN</sequence>
<proteinExistence type="predicted"/>
<gene>
    <name evidence="3" type="ORF">EZ242_12255</name>
</gene>
<dbReference type="RefSeq" id="WP_135285442.1">
    <property type="nucleotide sequence ID" value="NZ_SMLL01000004.1"/>
</dbReference>
<feature type="compositionally biased region" description="Low complexity" evidence="1">
    <location>
        <begin position="188"/>
        <end position="203"/>
    </location>
</feature>
<feature type="signal peptide" evidence="2">
    <location>
        <begin position="1"/>
        <end position="23"/>
    </location>
</feature>
<evidence type="ECO:0008006" key="5">
    <source>
        <dbReference type="Google" id="ProtNLM"/>
    </source>
</evidence>
<keyword evidence="2" id="KW-0732">Signal</keyword>
<evidence type="ECO:0000256" key="1">
    <source>
        <dbReference type="SAM" id="MobiDB-lite"/>
    </source>
</evidence>
<feature type="region of interest" description="Disordered" evidence="1">
    <location>
        <begin position="185"/>
        <end position="211"/>
    </location>
</feature>
<feature type="compositionally biased region" description="Polar residues" evidence="1">
    <location>
        <begin position="113"/>
        <end position="123"/>
    </location>
</feature>
<accession>A0A4Z0BM64</accession>
<evidence type="ECO:0000256" key="2">
    <source>
        <dbReference type="SAM" id="SignalP"/>
    </source>
</evidence>
<protein>
    <recommendedName>
        <fullName evidence="5">DUF4142 domain-containing protein</fullName>
    </recommendedName>
</protein>
<reference evidence="3 4" key="1">
    <citation type="submission" date="2019-03" db="EMBL/GenBank/DDBJ databases">
        <title>Ramlibacter rhizophilus CCTCC AB2015357, whole genome shotgun sequence.</title>
        <authorList>
            <person name="Zhang X."/>
            <person name="Feng G."/>
            <person name="Zhu H."/>
        </authorList>
    </citation>
    <scope>NUCLEOTIDE SEQUENCE [LARGE SCALE GENOMIC DNA]</scope>
    <source>
        <strain evidence="3 4">CCTCC AB2015357</strain>
    </source>
</reference>
<evidence type="ECO:0000313" key="3">
    <source>
        <dbReference type="EMBL" id="TFY99900.1"/>
    </source>
</evidence>
<name>A0A4Z0BM64_9BURK</name>